<feature type="compositionally biased region" description="Acidic residues" evidence="1">
    <location>
        <begin position="48"/>
        <end position="63"/>
    </location>
</feature>
<feature type="compositionally biased region" description="Pro residues" evidence="1">
    <location>
        <begin position="111"/>
        <end position="120"/>
    </location>
</feature>
<organism evidence="2 3">
    <name type="scientific">Heliocybe sulcata</name>
    <dbReference type="NCBI Taxonomy" id="5364"/>
    <lineage>
        <taxon>Eukaryota</taxon>
        <taxon>Fungi</taxon>
        <taxon>Dikarya</taxon>
        <taxon>Basidiomycota</taxon>
        <taxon>Agaricomycotina</taxon>
        <taxon>Agaricomycetes</taxon>
        <taxon>Gloeophyllales</taxon>
        <taxon>Gloeophyllaceae</taxon>
        <taxon>Heliocybe</taxon>
    </lineage>
</organism>
<feature type="compositionally biased region" description="Polar residues" evidence="1">
    <location>
        <begin position="500"/>
        <end position="518"/>
    </location>
</feature>
<feature type="compositionally biased region" description="Low complexity" evidence="1">
    <location>
        <begin position="279"/>
        <end position="317"/>
    </location>
</feature>
<accession>A0A5C3MLE8</accession>
<evidence type="ECO:0008006" key="4">
    <source>
        <dbReference type="Google" id="ProtNLM"/>
    </source>
</evidence>
<name>A0A5C3MLE8_9AGAM</name>
<feature type="compositionally biased region" description="Low complexity" evidence="1">
    <location>
        <begin position="30"/>
        <end position="47"/>
    </location>
</feature>
<sequence length="587" mass="61767">MDHPQYYQPLSHALNPVSTSNRSPQYQNYNSHAASASGASHAANGAAAEEDEEEEEDVVEEELSGNTRRNADASTPVSPEIQTRQTGPTSGGTVTQAPVGQQPQPQAQVQPPEPPKPVPDPSSYAKRRPGRPKGSKTKKAQQTEVQTTQAPTYSSYYAYQTPVHAPLHPTGPGSAPPLHPSVNEHNQQYYEFQWRVLNLCAEFYGAAEELVSKTPALVLAQCYGLGTTSPVDPLAILTEAKRNCDLLLANPSALLTHPPPPMYPIMPMYAPYPQPAPAAPQTVTPTATTSQAATTTAAATNPTTAASTTTTNNSSRYPTAPYYQYAGPYQPATQATYYTTTSTTGSASATIANPSLSAGAGGGPATGGNSGTWSDEETERLKRLAEQSKTTGGSGDIEWDWVINQWGNSRTRHQILIKATNLGLKESSGRGVKRRRETESGTGGTASPAPAPASTNDTSGPPASSTSTFQVSVQPAASASPAGSTPASTQPSPALHHPQPQISPVMQNVQPPASSNPSAHHLPWPMPTVASTNSPVIAAASTEAPRQSYYRPRPNQSPSMSTAKPPSSSGAGVNHQYMYQSSGGQRK</sequence>
<dbReference type="STRING" id="5364.A0A5C3MLE8"/>
<feature type="compositionally biased region" description="Polar residues" evidence="1">
    <location>
        <begin position="140"/>
        <end position="151"/>
    </location>
</feature>
<evidence type="ECO:0000256" key="1">
    <source>
        <dbReference type="SAM" id="MobiDB-lite"/>
    </source>
</evidence>
<feature type="compositionally biased region" description="Low complexity" evidence="1">
    <location>
        <begin position="471"/>
        <end position="494"/>
    </location>
</feature>
<feature type="compositionally biased region" description="Polar residues" evidence="1">
    <location>
        <begin position="554"/>
        <end position="587"/>
    </location>
</feature>
<dbReference type="OrthoDB" id="2348945at2759"/>
<protein>
    <recommendedName>
        <fullName evidence="4">Myb-like domain-containing protein</fullName>
    </recommendedName>
</protein>
<feature type="region of interest" description="Disordered" evidence="1">
    <location>
        <begin position="355"/>
        <end position="380"/>
    </location>
</feature>
<gene>
    <name evidence="2" type="ORF">OE88DRAFT_1668316</name>
</gene>
<feature type="region of interest" description="Disordered" evidence="1">
    <location>
        <begin position="425"/>
        <end position="587"/>
    </location>
</feature>
<feature type="region of interest" description="Disordered" evidence="1">
    <location>
        <begin position="1"/>
        <end position="151"/>
    </location>
</feature>
<reference evidence="2 3" key="1">
    <citation type="journal article" date="2019" name="Nat. Ecol. Evol.">
        <title>Megaphylogeny resolves global patterns of mushroom evolution.</title>
        <authorList>
            <person name="Varga T."/>
            <person name="Krizsan K."/>
            <person name="Foldi C."/>
            <person name="Dima B."/>
            <person name="Sanchez-Garcia M."/>
            <person name="Sanchez-Ramirez S."/>
            <person name="Szollosi G.J."/>
            <person name="Szarkandi J.G."/>
            <person name="Papp V."/>
            <person name="Albert L."/>
            <person name="Andreopoulos W."/>
            <person name="Angelini C."/>
            <person name="Antonin V."/>
            <person name="Barry K.W."/>
            <person name="Bougher N.L."/>
            <person name="Buchanan P."/>
            <person name="Buyck B."/>
            <person name="Bense V."/>
            <person name="Catcheside P."/>
            <person name="Chovatia M."/>
            <person name="Cooper J."/>
            <person name="Damon W."/>
            <person name="Desjardin D."/>
            <person name="Finy P."/>
            <person name="Geml J."/>
            <person name="Haridas S."/>
            <person name="Hughes K."/>
            <person name="Justo A."/>
            <person name="Karasinski D."/>
            <person name="Kautmanova I."/>
            <person name="Kiss B."/>
            <person name="Kocsube S."/>
            <person name="Kotiranta H."/>
            <person name="LaButti K.M."/>
            <person name="Lechner B.E."/>
            <person name="Liimatainen K."/>
            <person name="Lipzen A."/>
            <person name="Lukacs Z."/>
            <person name="Mihaltcheva S."/>
            <person name="Morgado L.N."/>
            <person name="Niskanen T."/>
            <person name="Noordeloos M.E."/>
            <person name="Ohm R.A."/>
            <person name="Ortiz-Santana B."/>
            <person name="Ovrebo C."/>
            <person name="Racz N."/>
            <person name="Riley R."/>
            <person name="Savchenko A."/>
            <person name="Shiryaev A."/>
            <person name="Soop K."/>
            <person name="Spirin V."/>
            <person name="Szebenyi C."/>
            <person name="Tomsovsky M."/>
            <person name="Tulloss R.E."/>
            <person name="Uehling J."/>
            <person name="Grigoriev I.V."/>
            <person name="Vagvolgyi C."/>
            <person name="Papp T."/>
            <person name="Martin F.M."/>
            <person name="Miettinen O."/>
            <person name="Hibbett D.S."/>
            <person name="Nagy L.G."/>
        </authorList>
    </citation>
    <scope>NUCLEOTIDE SEQUENCE [LARGE SCALE GENOMIC DNA]</scope>
    <source>
        <strain evidence="2 3">OMC1185</strain>
    </source>
</reference>
<feature type="compositionally biased region" description="Polar residues" evidence="1">
    <location>
        <begin position="16"/>
        <end position="29"/>
    </location>
</feature>
<evidence type="ECO:0000313" key="3">
    <source>
        <dbReference type="Proteomes" id="UP000305948"/>
    </source>
</evidence>
<keyword evidence="3" id="KW-1185">Reference proteome</keyword>
<feature type="region of interest" description="Disordered" evidence="1">
    <location>
        <begin position="277"/>
        <end position="317"/>
    </location>
</feature>
<feature type="compositionally biased region" description="Polar residues" evidence="1">
    <location>
        <begin position="456"/>
        <end position="470"/>
    </location>
</feature>
<proteinExistence type="predicted"/>
<feature type="compositionally biased region" description="Basic residues" evidence="1">
    <location>
        <begin position="125"/>
        <end position="139"/>
    </location>
</feature>
<dbReference type="AlphaFoldDB" id="A0A5C3MLE8"/>
<feature type="compositionally biased region" description="Low complexity" evidence="1">
    <location>
        <begin position="445"/>
        <end position="455"/>
    </location>
</feature>
<feature type="compositionally biased region" description="Gly residues" evidence="1">
    <location>
        <begin position="359"/>
        <end position="370"/>
    </location>
</feature>
<dbReference type="EMBL" id="ML213533">
    <property type="protein sequence ID" value="TFK46130.1"/>
    <property type="molecule type" value="Genomic_DNA"/>
</dbReference>
<evidence type="ECO:0000313" key="2">
    <source>
        <dbReference type="EMBL" id="TFK46130.1"/>
    </source>
</evidence>
<feature type="compositionally biased region" description="Polar residues" evidence="1">
    <location>
        <begin position="64"/>
        <end position="95"/>
    </location>
</feature>
<dbReference type="Proteomes" id="UP000305948">
    <property type="component" value="Unassembled WGS sequence"/>
</dbReference>
<feature type="compositionally biased region" description="Low complexity" evidence="1">
    <location>
        <begin position="96"/>
        <end position="110"/>
    </location>
</feature>